<dbReference type="Proteomes" id="UP000019486">
    <property type="component" value="Unassembled WGS sequence"/>
</dbReference>
<evidence type="ECO:0000313" key="4">
    <source>
        <dbReference type="Proteomes" id="UP000019486"/>
    </source>
</evidence>
<evidence type="ECO:0000256" key="2">
    <source>
        <dbReference type="SAM" id="SignalP"/>
    </source>
</evidence>
<dbReference type="RefSeq" id="WP_037452038.1">
    <property type="nucleotide sequence ID" value="NZ_AVFL01000008.1"/>
</dbReference>
<proteinExistence type="predicted"/>
<organism evidence="3 4">
    <name type="scientific">Skermanella stibiiresistens SB22</name>
    <dbReference type="NCBI Taxonomy" id="1385369"/>
    <lineage>
        <taxon>Bacteria</taxon>
        <taxon>Pseudomonadati</taxon>
        <taxon>Pseudomonadota</taxon>
        <taxon>Alphaproteobacteria</taxon>
        <taxon>Rhodospirillales</taxon>
        <taxon>Azospirillaceae</taxon>
        <taxon>Skermanella</taxon>
    </lineage>
</organism>
<evidence type="ECO:0000313" key="3">
    <source>
        <dbReference type="EMBL" id="EWY40231.1"/>
    </source>
</evidence>
<dbReference type="GO" id="GO:0042597">
    <property type="term" value="C:periplasmic space"/>
    <property type="evidence" value="ECO:0007669"/>
    <property type="project" value="InterPro"/>
</dbReference>
<dbReference type="EMBL" id="AVFL01000008">
    <property type="protein sequence ID" value="EWY40231.1"/>
    <property type="molecule type" value="Genomic_DNA"/>
</dbReference>
<keyword evidence="4" id="KW-1185">Reference proteome</keyword>
<feature type="chain" id="PRO_5004923442" description="LTXXQ motif family protein" evidence="2">
    <location>
        <begin position="24"/>
        <end position="187"/>
    </location>
</feature>
<dbReference type="STRING" id="1385369.N825_36540"/>
<sequence length="187" mass="20047">MKRTVLATLAFGTLLAAAVPVFAQGGPGGPGGPGPRFERMCENHEARVAGMLAFAETRLKITDAQRPAWDSFATAVRNTDGVMAKRCADPASFKRPATLPERAARMEDMMTTGLEQVRQIRPALDQLYATLSDDQKKTADEMSERMMRHGPGGFGEFGHGMRHGHGPDHGPGRGPGGDGPRGEPRPN</sequence>
<keyword evidence="2" id="KW-0732">Signal</keyword>
<feature type="signal peptide" evidence="2">
    <location>
        <begin position="1"/>
        <end position="23"/>
    </location>
</feature>
<dbReference type="InterPro" id="IPR012899">
    <property type="entry name" value="LTXXQ"/>
</dbReference>
<comment type="caution">
    <text evidence="3">The sequence shown here is derived from an EMBL/GenBank/DDBJ whole genome shotgun (WGS) entry which is preliminary data.</text>
</comment>
<dbReference type="Pfam" id="PF07813">
    <property type="entry name" value="LTXXQ"/>
    <property type="match status" value="1"/>
</dbReference>
<evidence type="ECO:0000256" key="1">
    <source>
        <dbReference type="SAM" id="MobiDB-lite"/>
    </source>
</evidence>
<gene>
    <name evidence="3" type="ORF">N825_36540</name>
</gene>
<name>W9H608_9PROT</name>
<protein>
    <recommendedName>
        <fullName evidence="5">LTXXQ motif family protein</fullName>
    </recommendedName>
</protein>
<dbReference type="OrthoDB" id="7060764at2"/>
<dbReference type="AlphaFoldDB" id="W9H608"/>
<accession>W9H608</accession>
<feature type="region of interest" description="Disordered" evidence="1">
    <location>
        <begin position="150"/>
        <end position="187"/>
    </location>
</feature>
<reference evidence="3 4" key="1">
    <citation type="submission" date="2013-08" db="EMBL/GenBank/DDBJ databases">
        <title>The genome sequence of Skermanella stibiiresistens.</title>
        <authorList>
            <person name="Zhu W."/>
            <person name="Wang G."/>
        </authorList>
    </citation>
    <scope>NUCLEOTIDE SEQUENCE [LARGE SCALE GENOMIC DNA]</scope>
    <source>
        <strain evidence="3 4">SB22</strain>
    </source>
</reference>
<evidence type="ECO:0008006" key="5">
    <source>
        <dbReference type="Google" id="ProtNLM"/>
    </source>
</evidence>
<dbReference type="PATRIC" id="fig|1385369.3.peg.2612"/>